<feature type="transmembrane region" description="Helical" evidence="5">
    <location>
        <begin position="34"/>
        <end position="56"/>
    </location>
</feature>
<evidence type="ECO:0000313" key="7">
    <source>
        <dbReference type="EMBL" id="UNP31399.1"/>
    </source>
</evidence>
<evidence type="ECO:0000256" key="1">
    <source>
        <dbReference type="ARBA" id="ARBA00004167"/>
    </source>
</evidence>
<sequence>MQTPNAGRKVPENGWGPAMDRTANPDAYWCPVRVGVISGVMALHAALLLALTLPVAAPIKRGVEFFVPYECTGLGLCTVPPYRGPRYYRYSAQGMKIAAVVAEPMTIDGRADVVPDIVAKGDRLSAPVVAYAKTFDSRPRAVELRILVSETGRPLDVQVVRGSGDALLDQNAADYAQERWRFKPALDRGRKVRSSVRVTMEFDFLGQSENAVRYEPWFDHPIP</sequence>
<dbReference type="SUPFAM" id="SSF74653">
    <property type="entry name" value="TolA/TonB C-terminal domain"/>
    <property type="match status" value="1"/>
</dbReference>
<dbReference type="InterPro" id="IPR037682">
    <property type="entry name" value="TonB_C"/>
</dbReference>
<dbReference type="Proteomes" id="UP000829194">
    <property type="component" value="Chromosome"/>
</dbReference>
<proteinExistence type="predicted"/>
<keyword evidence="4 5" id="KW-0472">Membrane</keyword>
<name>A0ABY3XIE2_9GAMM</name>
<evidence type="ECO:0000256" key="5">
    <source>
        <dbReference type="SAM" id="Phobius"/>
    </source>
</evidence>
<protein>
    <submittedName>
        <fullName evidence="7">Energy transducer TonB</fullName>
    </submittedName>
</protein>
<comment type="subcellular location">
    <subcellularLocation>
        <location evidence="1">Membrane</location>
        <topology evidence="1">Single-pass membrane protein</topology>
    </subcellularLocation>
</comment>
<evidence type="ECO:0000256" key="3">
    <source>
        <dbReference type="ARBA" id="ARBA00022989"/>
    </source>
</evidence>
<evidence type="ECO:0000313" key="8">
    <source>
        <dbReference type="Proteomes" id="UP000829194"/>
    </source>
</evidence>
<evidence type="ECO:0000259" key="6">
    <source>
        <dbReference type="Pfam" id="PF03544"/>
    </source>
</evidence>
<accession>A0ABY3XIE2</accession>
<keyword evidence="3 5" id="KW-1133">Transmembrane helix</keyword>
<keyword evidence="2 5" id="KW-0812">Transmembrane</keyword>
<dbReference type="NCBIfam" id="TIGR01352">
    <property type="entry name" value="tonB_Cterm"/>
    <property type="match status" value="1"/>
</dbReference>
<organism evidence="7 8">
    <name type="scientific">Lysobacter gummosus</name>
    <dbReference type="NCBI Taxonomy" id="262324"/>
    <lineage>
        <taxon>Bacteria</taxon>
        <taxon>Pseudomonadati</taxon>
        <taxon>Pseudomonadota</taxon>
        <taxon>Gammaproteobacteria</taxon>
        <taxon>Lysobacterales</taxon>
        <taxon>Lysobacteraceae</taxon>
        <taxon>Lysobacter</taxon>
    </lineage>
</organism>
<dbReference type="EMBL" id="CP093547">
    <property type="protein sequence ID" value="UNP31399.1"/>
    <property type="molecule type" value="Genomic_DNA"/>
</dbReference>
<evidence type="ECO:0000256" key="4">
    <source>
        <dbReference type="ARBA" id="ARBA00023136"/>
    </source>
</evidence>
<keyword evidence="8" id="KW-1185">Reference proteome</keyword>
<feature type="domain" description="TonB C-terminal" evidence="6">
    <location>
        <begin position="142"/>
        <end position="203"/>
    </location>
</feature>
<dbReference type="Gene3D" id="3.30.1150.10">
    <property type="match status" value="1"/>
</dbReference>
<dbReference type="RefSeq" id="WP_083512414.1">
    <property type="nucleotide sequence ID" value="NZ_CP011131.1"/>
</dbReference>
<reference evidence="7 8" key="1">
    <citation type="submission" date="2022-03" db="EMBL/GenBank/DDBJ databases">
        <title>Complete genome sequence of Lysobacter capsici VKM B-2533 and Lysobacter gummosus 10.1.1, promising sources of lytic agents.</title>
        <authorList>
            <person name="Tarlachkov S.V."/>
            <person name="Kudryakova I.V."/>
            <person name="Afoshin A.S."/>
            <person name="Leontyevskaya E.A."/>
            <person name="Leontyevskaya N.V."/>
        </authorList>
    </citation>
    <scope>NUCLEOTIDE SEQUENCE [LARGE SCALE GENOMIC DNA]</scope>
    <source>
        <strain evidence="7 8">10.1.1</strain>
    </source>
</reference>
<evidence type="ECO:0000256" key="2">
    <source>
        <dbReference type="ARBA" id="ARBA00022692"/>
    </source>
</evidence>
<dbReference type="InterPro" id="IPR006260">
    <property type="entry name" value="TonB/TolA_C"/>
</dbReference>
<gene>
    <name evidence="7" type="ORF">MOV92_09230</name>
</gene>
<dbReference type="Pfam" id="PF03544">
    <property type="entry name" value="TonB_C"/>
    <property type="match status" value="1"/>
</dbReference>